<dbReference type="Gene3D" id="3.30.300.90">
    <property type="entry name" value="BolA-like"/>
    <property type="match status" value="1"/>
</dbReference>
<evidence type="ECO:0000256" key="2">
    <source>
        <dbReference type="RuleBase" id="RU003860"/>
    </source>
</evidence>
<dbReference type="InterPro" id="IPR036065">
    <property type="entry name" value="BolA-like_sf"/>
</dbReference>
<gene>
    <name evidence="3" type="primary">yrbA</name>
    <name evidence="3" type="ORF">PROFFT_A_02960</name>
</gene>
<dbReference type="SUPFAM" id="SSF82657">
    <property type="entry name" value="BolA-like"/>
    <property type="match status" value="1"/>
</dbReference>
<dbReference type="PIRSF" id="PIRSF003113">
    <property type="entry name" value="BolA"/>
    <property type="match status" value="1"/>
</dbReference>
<dbReference type="InterPro" id="IPR050961">
    <property type="entry name" value="BolA/IbaG_stress_morph_reg"/>
</dbReference>
<proteinExistence type="inferred from homology"/>
<dbReference type="KEGG" id="ptf:PROFFT_A_02960"/>
<name>A0A8E4F0J8_9ENTR</name>
<evidence type="ECO:0000313" key="3">
    <source>
        <dbReference type="EMBL" id="CAD6509754.1"/>
    </source>
</evidence>
<protein>
    <submittedName>
        <fullName evidence="3">Uncharacterized protein YrbA</fullName>
    </submittedName>
</protein>
<dbReference type="EMBL" id="LR890047">
    <property type="protein sequence ID" value="CAD6509754.1"/>
    <property type="molecule type" value="Genomic_DNA"/>
</dbReference>
<dbReference type="PANTHER" id="PTHR46229">
    <property type="entry name" value="BOLA TRANSCRIPTION REGULATOR"/>
    <property type="match status" value="1"/>
</dbReference>
<keyword evidence="4" id="KW-1185">Reference proteome</keyword>
<comment type="similarity">
    <text evidence="1 2">Belongs to the BolA/IbaG family.</text>
</comment>
<accession>A0A8E4F0J8</accession>
<evidence type="ECO:0000313" key="4">
    <source>
        <dbReference type="Proteomes" id="UP000683585"/>
    </source>
</evidence>
<dbReference type="InterPro" id="IPR002634">
    <property type="entry name" value="BolA"/>
</dbReference>
<organism evidence="3 4">
    <name type="scientific">Candidatus Profftia tarda</name>
    <dbReference type="NCBI Taxonomy" id="1177216"/>
    <lineage>
        <taxon>Bacteria</taxon>
        <taxon>Pseudomonadati</taxon>
        <taxon>Pseudomonadota</taxon>
        <taxon>Gammaproteobacteria</taxon>
        <taxon>Enterobacterales</taxon>
        <taxon>Enterobacteriaceae</taxon>
        <taxon>Candidatus Profftia</taxon>
    </lineage>
</organism>
<dbReference type="PANTHER" id="PTHR46229:SF4">
    <property type="entry name" value="ACID STRESS PROTEIN IBAG"/>
    <property type="match status" value="1"/>
</dbReference>
<dbReference type="Proteomes" id="UP000683585">
    <property type="component" value="Chromosome"/>
</dbReference>
<reference evidence="3" key="1">
    <citation type="submission" date="2020-10" db="EMBL/GenBank/DDBJ databases">
        <authorList>
            <person name="Szabo G."/>
        </authorList>
    </citation>
    <scope>NUCLEOTIDE SEQUENCE</scope>
    <source>
        <strain evidence="3">PROFFT</strain>
    </source>
</reference>
<sequence>MSLMNNKQIKDVLMHELSLEEAHVTIQGTHVQVIVVGKQFAGISRVKKQQIVYTPLMKYILDNSIHAVSIKAFTTEEWQRYRKVITHNPHD</sequence>
<dbReference type="AlphaFoldDB" id="A0A8E4F0J8"/>
<dbReference type="Pfam" id="PF01722">
    <property type="entry name" value="BolA"/>
    <property type="match status" value="1"/>
</dbReference>
<evidence type="ECO:0000256" key="1">
    <source>
        <dbReference type="ARBA" id="ARBA00005578"/>
    </source>
</evidence>